<keyword evidence="2 7" id="KW-0489">Methyltransferase</keyword>
<feature type="active site" evidence="7">
    <location>
        <position position="127"/>
    </location>
</feature>
<dbReference type="EMBL" id="RZUL01000002">
    <property type="protein sequence ID" value="RVT42078.1"/>
    <property type="molecule type" value="Genomic_DNA"/>
</dbReference>
<dbReference type="GO" id="GO:0044027">
    <property type="term" value="P:negative regulation of gene expression via chromosomal CpG island methylation"/>
    <property type="evidence" value="ECO:0007669"/>
    <property type="project" value="TreeGrafter"/>
</dbReference>
<keyword evidence="4 7" id="KW-0949">S-adenosyl-L-methionine</keyword>
<dbReference type="Pfam" id="PF00145">
    <property type="entry name" value="DNA_methylase"/>
    <property type="match status" value="1"/>
</dbReference>
<dbReference type="GO" id="GO:0003677">
    <property type="term" value="F:DNA binding"/>
    <property type="evidence" value="ECO:0007669"/>
    <property type="project" value="TreeGrafter"/>
</dbReference>
<sequence length="438" mass="47869">MEQKKNKMSVADLDQLTRMFYFPFHSQMRSSQRSVMHRFISIFSGAGGLDLGLEQSGWECSFATDHDVDAVATLERNRGYALGQGRKALGGTIIKQADVRNLQGAEILSELGLLKGDVPLLAGGPPCQSWSSGGLQKGFSDPRGRLVDDYLRLAQEIDARWLLFENVRGLLTARGQDGVPGSALAYVRARLYECGWHSKAALLNAADFGVPQRRVRLILIGYRAGDEPEFPGLTHSLTPNGVERPWVTLGECLAKLPPPSGDEIIRPTGKMALELADLPPGSGAKSEGKKEATRPGGHWGYKQGAFIADVRKAARTVTASSQQDWIRDPVLGLRRLTPRECAAIQTFPPEWVMVGNRQTQYRLIGNAVPPAMGRALGVALIQRYNQHPECMPVADNTVLAPLPAKLQSAIAYTIKEERRNGPSRRAASKRNIEIAAVC</sequence>
<evidence type="ECO:0000256" key="6">
    <source>
        <dbReference type="ARBA" id="ARBA00047422"/>
    </source>
</evidence>
<dbReference type="InterPro" id="IPR031303">
    <property type="entry name" value="C5_meth_CS"/>
</dbReference>
<dbReference type="PROSITE" id="PS00095">
    <property type="entry name" value="C5_MTASE_2"/>
    <property type="match status" value="1"/>
</dbReference>
<evidence type="ECO:0000256" key="3">
    <source>
        <dbReference type="ARBA" id="ARBA00022679"/>
    </source>
</evidence>
<gene>
    <name evidence="9" type="ORF">ENE74_07555</name>
</gene>
<evidence type="ECO:0000256" key="5">
    <source>
        <dbReference type="ARBA" id="ARBA00022747"/>
    </source>
</evidence>
<dbReference type="PANTHER" id="PTHR10629">
    <property type="entry name" value="CYTOSINE-SPECIFIC METHYLTRANSFERASE"/>
    <property type="match status" value="1"/>
</dbReference>
<evidence type="ECO:0000256" key="7">
    <source>
        <dbReference type="PROSITE-ProRule" id="PRU01016"/>
    </source>
</evidence>
<dbReference type="PRINTS" id="PR00105">
    <property type="entry name" value="C5METTRFRASE"/>
</dbReference>
<dbReference type="InterPro" id="IPR029063">
    <property type="entry name" value="SAM-dependent_MTases_sf"/>
</dbReference>
<dbReference type="PANTHER" id="PTHR10629:SF52">
    <property type="entry name" value="DNA (CYTOSINE-5)-METHYLTRANSFERASE 1"/>
    <property type="match status" value="1"/>
</dbReference>
<comment type="catalytic activity">
    <reaction evidence="6">
        <text>a 2'-deoxycytidine in DNA + S-adenosyl-L-methionine = a 5-methyl-2'-deoxycytidine in DNA + S-adenosyl-L-homocysteine + H(+)</text>
        <dbReference type="Rhea" id="RHEA:13681"/>
        <dbReference type="Rhea" id="RHEA-COMP:11369"/>
        <dbReference type="Rhea" id="RHEA-COMP:11370"/>
        <dbReference type="ChEBI" id="CHEBI:15378"/>
        <dbReference type="ChEBI" id="CHEBI:57856"/>
        <dbReference type="ChEBI" id="CHEBI:59789"/>
        <dbReference type="ChEBI" id="CHEBI:85452"/>
        <dbReference type="ChEBI" id="CHEBI:85454"/>
        <dbReference type="EC" id="2.1.1.37"/>
    </reaction>
</comment>
<dbReference type="InterPro" id="IPR001525">
    <property type="entry name" value="C5_MeTfrase"/>
</dbReference>
<dbReference type="PROSITE" id="PS51679">
    <property type="entry name" value="SAM_MT_C5"/>
    <property type="match status" value="1"/>
</dbReference>
<dbReference type="NCBIfam" id="TIGR00675">
    <property type="entry name" value="dcm"/>
    <property type="match status" value="1"/>
</dbReference>
<dbReference type="OrthoDB" id="9813719at2"/>
<dbReference type="AlphaFoldDB" id="A0A437J9B0"/>
<dbReference type="GO" id="GO:0003886">
    <property type="term" value="F:DNA (cytosine-5-)-methyltransferase activity"/>
    <property type="evidence" value="ECO:0007669"/>
    <property type="project" value="UniProtKB-EC"/>
</dbReference>
<evidence type="ECO:0000256" key="8">
    <source>
        <dbReference type="RuleBase" id="RU000416"/>
    </source>
</evidence>
<dbReference type="RefSeq" id="WP_127690262.1">
    <property type="nucleotide sequence ID" value="NZ_RZUL01000002.1"/>
</dbReference>
<dbReference type="Proteomes" id="UP000282977">
    <property type="component" value="Unassembled WGS sequence"/>
</dbReference>
<comment type="caution">
    <text evidence="9">The sequence shown here is derived from an EMBL/GenBank/DDBJ whole genome shotgun (WGS) entry which is preliminary data.</text>
</comment>
<dbReference type="GO" id="GO:0009307">
    <property type="term" value="P:DNA restriction-modification system"/>
    <property type="evidence" value="ECO:0007669"/>
    <property type="project" value="UniProtKB-KW"/>
</dbReference>
<dbReference type="GO" id="GO:0032259">
    <property type="term" value="P:methylation"/>
    <property type="evidence" value="ECO:0007669"/>
    <property type="project" value="UniProtKB-KW"/>
</dbReference>
<keyword evidence="3 7" id="KW-0808">Transferase</keyword>
<organism evidence="9 10">
    <name type="scientific">Sphingobium algorifonticola</name>
    <dbReference type="NCBI Taxonomy" id="2008318"/>
    <lineage>
        <taxon>Bacteria</taxon>
        <taxon>Pseudomonadati</taxon>
        <taxon>Pseudomonadota</taxon>
        <taxon>Alphaproteobacteria</taxon>
        <taxon>Sphingomonadales</taxon>
        <taxon>Sphingomonadaceae</taxon>
        <taxon>Sphingobium</taxon>
    </lineage>
</organism>
<keyword evidence="5" id="KW-0680">Restriction system</keyword>
<evidence type="ECO:0000313" key="9">
    <source>
        <dbReference type="EMBL" id="RVT42078.1"/>
    </source>
</evidence>
<keyword evidence="10" id="KW-1185">Reference proteome</keyword>
<dbReference type="InterPro" id="IPR050390">
    <property type="entry name" value="C5-Methyltransferase"/>
</dbReference>
<reference evidence="9 10" key="1">
    <citation type="submission" date="2019-01" db="EMBL/GenBank/DDBJ databases">
        <authorList>
            <person name="Chen W.-M."/>
        </authorList>
    </citation>
    <scope>NUCLEOTIDE SEQUENCE [LARGE SCALE GENOMIC DNA]</scope>
    <source>
        <strain evidence="9 10">TLA-22</strain>
    </source>
</reference>
<name>A0A437J9B0_9SPHN</name>
<evidence type="ECO:0000256" key="2">
    <source>
        <dbReference type="ARBA" id="ARBA00022603"/>
    </source>
</evidence>
<dbReference type="Gene3D" id="3.90.120.10">
    <property type="entry name" value="DNA Methylase, subunit A, domain 2"/>
    <property type="match status" value="1"/>
</dbReference>
<comment type="similarity">
    <text evidence="7 8">Belongs to the class I-like SAM-binding methyltransferase superfamily. C5-methyltransferase family.</text>
</comment>
<evidence type="ECO:0000313" key="10">
    <source>
        <dbReference type="Proteomes" id="UP000282977"/>
    </source>
</evidence>
<evidence type="ECO:0000256" key="1">
    <source>
        <dbReference type="ARBA" id="ARBA00011975"/>
    </source>
</evidence>
<evidence type="ECO:0000256" key="4">
    <source>
        <dbReference type="ARBA" id="ARBA00022691"/>
    </source>
</evidence>
<proteinExistence type="inferred from homology"/>
<dbReference type="SUPFAM" id="SSF53335">
    <property type="entry name" value="S-adenosyl-L-methionine-dependent methyltransferases"/>
    <property type="match status" value="1"/>
</dbReference>
<accession>A0A437J9B0</accession>
<protein>
    <recommendedName>
        <fullName evidence="1">DNA (cytosine-5-)-methyltransferase</fullName>
        <ecNumber evidence="1">2.1.1.37</ecNumber>
    </recommendedName>
</protein>
<dbReference type="Gene3D" id="3.40.50.150">
    <property type="entry name" value="Vaccinia Virus protein VP39"/>
    <property type="match status" value="1"/>
</dbReference>
<dbReference type="EC" id="2.1.1.37" evidence="1"/>